<dbReference type="NCBIfam" id="TIGR00484">
    <property type="entry name" value="EF-G"/>
    <property type="match status" value="1"/>
</dbReference>
<reference evidence="9 10" key="1">
    <citation type="journal article" date="2016" name="Nat. Commun.">
        <title>Thousands of microbial genomes shed light on interconnected biogeochemical processes in an aquifer system.</title>
        <authorList>
            <person name="Anantharaman K."/>
            <person name="Brown C.T."/>
            <person name="Hug L.A."/>
            <person name="Sharon I."/>
            <person name="Castelle C.J."/>
            <person name="Probst A.J."/>
            <person name="Thomas B.C."/>
            <person name="Singh A."/>
            <person name="Wilkins M.J."/>
            <person name="Karaoz U."/>
            <person name="Brodie E.L."/>
            <person name="Williams K.H."/>
            <person name="Hubbard S.S."/>
            <person name="Banfield J.F."/>
        </authorList>
    </citation>
    <scope>NUCLEOTIDE SEQUENCE [LARGE SCALE GENOMIC DNA]</scope>
</reference>
<dbReference type="GO" id="GO:0003924">
    <property type="term" value="F:GTPase activity"/>
    <property type="evidence" value="ECO:0007669"/>
    <property type="project" value="InterPro"/>
</dbReference>
<dbReference type="InterPro" id="IPR031157">
    <property type="entry name" value="G_TR_CS"/>
</dbReference>
<dbReference type="PANTHER" id="PTHR43261:SF1">
    <property type="entry name" value="RIBOSOME-RELEASING FACTOR 2, MITOCHONDRIAL"/>
    <property type="match status" value="1"/>
</dbReference>
<dbReference type="CDD" id="cd01886">
    <property type="entry name" value="EF-G"/>
    <property type="match status" value="1"/>
</dbReference>
<comment type="subcellular location">
    <subcellularLocation>
        <location evidence="6">Cytoplasm</location>
    </subcellularLocation>
</comment>
<evidence type="ECO:0000256" key="6">
    <source>
        <dbReference type="HAMAP-Rule" id="MF_00054"/>
    </source>
</evidence>
<dbReference type="GO" id="GO:0005737">
    <property type="term" value="C:cytoplasm"/>
    <property type="evidence" value="ECO:0007669"/>
    <property type="project" value="UniProtKB-SubCell"/>
</dbReference>
<dbReference type="InterPro" id="IPR005517">
    <property type="entry name" value="Transl_elong_EFG/EF2_IV"/>
</dbReference>
<dbReference type="Pfam" id="PF00679">
    <property type="entry name" value="EFG_C"/>
    <property type="match status" value="1"/>
</dbReference>
<dbReference type="CDD" id="cd03713">
    <property type="entry name" value="EFG_mtEFG_C"/>
    <property type="match status" value="1"/>
</dbReference>
<dbReference type="Gene3D" id="2.40.30.10">
    <property type="entry name" value="Translation factors"/>
    <property type="match status" value="1"/>
</dbReference>
<dbReference type="AlphaFoldDB" id="A0A1F5X3W9"/>
<dbReference type="InterPro" id="IPR000640">
    <property type="entry name" value="EFG_V-like"/>
</dbReference>
<name>A0A1F5X3W9_9BACT</name>
<comment type="caution">
    <text evidence="9">The sequence shown here is derived from an EMBL/GenBank/DDBJ whole genome shotgun (WGS) entry which is preliminary data.</text>
</comment>
<dbReference type="InterPro" id="IPR020568">
    <property type="entry name" value="Ribosomal_Su5_D2-typ_SF"/>
</dbReference>
<dbReference type="PRINTS" id="PR00315">
    <property type="entry name" value="ELONGATNFCT"/>
</dbReference>
<dbReference type="HAMAP" id="MF_00054_B">
    <property type="entry name" value="EF_G_EF_2_B"/>
    <property type="match status" value="1"/>
</dbReference>
<dbReference type="NCBIfam" id="TIGR00231">
    <property type="entry name" value="small_GTP"/>
    <property type="match status" value="1"/>
</dbReference>
<dbReference type="InterPro" id="IPR047872">
    <property type="entry name" value="EFG_IV"/>
</dbReference>
<evidence type="ECO:0000256" key="2">
    <source>
        <dbReference type="ARBA" id="ARBA00022741"/>
    </source>
</evidence>
<dbReference type="InterPro" id="IPR009022">
    <property type="entry name" value="EFG_III"/>
</dbReference>
<dbReference type="InterPro" id="IPR004540">
    <property type="entry name" value="Transl_elong_EFG/EF2"/>
</dbReference>
<evidence type="ECO:0000256" key="5">
    <source>
        <dbReference type="ARBA" id="ARBA00023134"/>
    </source>
</evidence>
<feature type="binding site" evidence="6">
    <location>
        <begin position="17"/>
        <end position="24"/>
    </location>
    <ligand>
        <name>GTP</name>
        <dbReference type="ChEBI" id="CHEBI:37565"/>
    </ligand>
</feature>
<keyword evidence="6" id="KW-0963">Cytoplasm</keyword>
<dbReference type="InterPro" id="IPR005225">
    <property type="entry name" value="Small_GTP-bd"/>
</dbReference>
<dbReference type="Gene3D" id="3.30.70.240">
    <property type="match status" value="1"/>
</dbReference>
<feature type="domain" description="Tr-type G" evidence="8">
    <location>
        <begin position="8"/>
        <end position="295"/>
    </location>
</feature>
<dbReference type="SUPFAM" id="SSF50447">
    <property type="entry name" value="Translation proteins"/>
    <property type="match status" value="1"/>
</dbReference>
<dbReference type="SMART" id="SM00889">
    <property type="entry name" value="EFG_IV"/>
    <property type="match status" value="1"/>
</dbReference>
<dbReference type="Pfam" id="PF14492">
    <property type="entry name" value="EFG_III"/>
    <property type="match status" value="1"/>
</dbReference>
<dbReference type="NCBIfam" id="NF009381">
    <property type="entry name" value="PRK12740.1-5"/>
    <property type="match status" value="1"/>
</dbReference>
<dbReference type="FunFam" id="3.30.70.240:FF:000001">
    <property type="entry name" value="Elongation factor G"/>
    <property type="match status" value="1"/>
</dbReference>
<feature type="binding site" evidence="6">
    <location>
        <begin position="148"/>
        <end position="151"/>
    </location>
    <ligand>
        <name>GTP</name>
        <dbReference type="ChEBI" id="CHEBI:37565"/>
    </ligand>
</feature>
<keyword evidence="5 6" id="KW-0342">GTP-binding</keyword>
<dbReference type="GO" id="GO:0003746">
    <property type="term" value="F:translation elongation factor activity"/>
    <property type="evidence" value="ECO:0007669"/>
    <property type="project" value="UniProtKB-UniRule"/>
</dbReference>
<dbReference type="InterPro" id="IPR041095">
    <property type="entry name" value="EFG_II"/>
</dbReference>
<organism evidence="9 10">
    <name type="scientific">Candidatus Giovannonibacteria bacterium RIFCSPLOWO2_01_FULL_44_16</name>
    <dbReference type="NCBI Taxonomy" id="1798348"/>
    <lineage>
        <taxon>Bacteria</taxon>
        <taxon>Candidatus Giovannoniibacteriota</taxon>
    </lineage>
</organism>
<proteinExistence type="inferred from homology"/>
<dbReference type="GO" id="GO:0005525">
    <property type="term" value="F:GTP binding"/>
    <property type="evidence" value="ECO:0007669"/>
    <property type="project" value="UniProtKB-UniRule"/>
</dbReference>
<dbReference type="FunFam" id="3.40.50.300:FF:000029">
    <property type="entry name" value="Elongation factor G"/>
    <property type="match status" value="1"/>
</dbReference>
<dbReference type="InterPro" id="IPR000795">
    <property type="entry name" value="T_Tr_GTP-bd_dom"/>
</dbReference>
<dbReference type="FunFam" id="2.40.30.10:FF:000006">
    <property type="entry name" value="Elongation factor G"/>
    <property type="match status" value="1"/>
</dbReference>
<feature type="binding site" evidence="6">
    <location>
        <begin position="94"/>
        <end position="98"/>
    </location>
    <ligand>
        <name>GTP</name>
        <dbReference type="ChEBI" id="CHEBI:37565"/>
    </ligand>
</feature>
<dbReference type="PROSITE" id="PS51722">
    <property type="entry name" value="G_TR_2"/>
    <property type="match status" value="1"/>
</dbReference>
<gene>
    <name evidence="6" type="primary">fusA</name>
    <name evidence="9" type="ORF">A2924_02015</name>
</gene>
<dbReference type="Gene3D" id="3.40.50.300">
    <property type="entry name" value="P-loop containing nucleotide triphosphate hydrolases"/>
    <property type="match status" value="1"/>
</dbReference>
<dbReference type="InterPro" id="IPR027417">
    <property type="entry name" value="P-loop_NTPase"/>
</dbReference>
<dbReference type="CDD" id="cd01434">
    <property type="entry name" value="EFG_mtEFG1_IV"/>
    <property type="match status" value="1"/>
</dbReference>
<dbReference type="Gene3D" id="3.30.230.10">
    <property type="match status" value="1"/>
</dbReference>
<evidence type="ECO:0000256" key="1">
    <source>
        <dbReference type="ARBA" id="ARBA00005870"/>
    </source>
</evidence>
<dbReference type="SUPFAM" id="SSF54980">
    <property type="entry name" value="EF-G C-terminal domain-like"/>
    <property type="match status" value="2"/>
</dbReference>
<dbReference type="FunFam" id="3.30.230.10:FF:000003">
    <property type="entry name" value="Elongation factor G"/>
    <property type="match status" value="1"/>
</dbReference>
<dbReference type="GO" id="GO:0032790">
    <property type="term" value="P:ribosome disassembly"/>
    <property type="evidence" value="ECO:0007669"/>
    <property type="project" value="TreeGrafter"/>
</dbReference>
<keyword evidence="4 6" id="KW-0648">Protein biosynthesis</keyword>
<dbReference type="InterPro" id="IPR014721">
    <property type="entry name" value="Ribsml_uS5_D2-typ_fold_subgr"/>
</dbReference>
<dbReference type="InterPro" id="IPR035647">
    <property type="entry name" value="EFG_III/V"/>
</dbReference>
<dbReference type="FunFam" id="3.30.70.870:FF:000001">
    <property type="entry name" value="Elongation factor G"/>
    <property type="match status" value="1"/>
</dbReference>
<dbReference type="Gene3D" id="3.30.70.870">
    <property type="entry name" value="Elongation Factor G (Translational Gtpase), domain 3"/>
    <property type="match status" value="1"/>
</dbReference>
<comment type="similarity">
    <text evidence="1 6">Belongs to the TRAFAC class translation factor GTPase superfamily. Classic translation factor GTPase family. EF-G/EF-2 subfamily.</text>
</comment>
<dbReference type="EMBL" id="MFIA01000023">
    <property type="protein sequence ID" value="OGF82533.1"/>
    <property type="molecule type" value="Genomic_DNA"/>
</dbReference>
<evidence type="ECO:0000256" key="4">
    <source>
        <dbReference type="ARBA" id="ARBA00022917"/>
    </source>
</evidence>
<dbReference type="InterPro" id="IPR009000">
    <property type="entry name" value="Transl_B-barrel_sf"/>
</dbReference>
<dbReference type="Proteomes" id="UP000178046">
    <property type="component" value="Unassembled WGS sequence"/>
</dbReference>
<dbReference type="SUPFAM" id="SSF52540">
    <property type="entry name" value="P-loop containing nucleoside triphosphate hydrolases"/>
    <property type="match status" value="1"/>
</dbReference>
<dbReference type="PROSITE" id="PS00301">
    <property type="entry name" value="G_TR_1"/>
    <property type="match status" value="1"/>
</dbReference>
<evidence type="ECO:0000313" key="9">
    <source>
        <dbReference type="EMBL" id="OGF82533.1"/>
    </source>
</evidence>
<accession>A0A1F5X3W9</accession>
<dbReference type="Pfam" id="PF03764">
    <property type="entry name" value="EFG_IV"/>
    <property type="match status" value="1"/>
</dbReference>
<dbReference type="InterPro" id="IPR004161">
    <property type="entry name" value="EFTu-like_2"/>
</dbReference>
<sequence>MAREYPIERVRDIGIIAHIDAGKTTVSERVLFYTGVSHKIGEVHEGAAVMDWMEQEQERGITITSAATTCFWTPSYISHEKKDKSHEYRINIIDTPGHVDFTVEVERSLRVLDGGVVVFDGVAGVEPQSETVWRQADKYKVPRICFVNKLDRTGANFVKSFDSILDRLTPNAVALNLPVGLESDFSGVIDLTRMKFVKFEGEHGEKVIVEDIPENKKAEATEWRSKLVEKIAESDESLTEKFLEGKEISDVELKSALRKATLEYALIPVFCGSALKNKGVQMMLDGVVDYLPSPADVPPLVAHDLETEAEVTREPKDDVPFAALAFKLQTDPYVGQLTYFRVYSGTLSAGSYVLNSKTGDKERVGRILRMHANHREEVKEMQAGDIGAIVGLKNTRTGDTLCDPEHPIRLESIVFPEPVVSLRIEPKTKADQEKMGLALRRLSEEDPTFRIKGDEETMETIISGMGELHLEILVDRMKREFKVEANVGRPQVAYKETIKKMAEAEGKYIKQSGGRGQYGHVWIRVEPNERGKGFEFTNEIRGGVVPQEFIGPIEKGVKEALDKGVVAGFPLVDLKATIYDGSYHEVDSSEAAFKIAGSIALQEAAKRASPCILEPIMKVEVVTPDKFLGDVTGDLSSKRGRIEHMGERINVKVVDAKVPLSEMFGYVTKLRSMTEGRASYTMEFSHYEEVPNNVAELIKEGKK</sequence>
<dbReference type="SUPFAM" id="SSF54211">
    <property type="entry name" value="Ribosomal protein S5 domain 2-like"/>
    <property type="match status" value="1"/>
</dbReference>
<dbReference type="InterPro" id="IPR035649">
    <property type="entry name" value="EFG_V"/>
</dbReference>
<evidence type="ECO:0000256" key="7">
    <source>
        <dbReference type="NCBIfam" id="TIGR00484"/>
    </source>
</evidence>
<dbReference type="CDD" id="cd16262">
    <property type="entry name" value="EFG_III"/>
    <property type="match status" value="1"/>
</dbReference>
<keyword evidence="2 6" id="KW-0547">Nucleotide-binding</keyword>
<dbReference type="Pfam" id="PF00009">
    <property type="entry name" value="GTP_EFTU"/>
    <property type="match status" value="1"/>
</dbReference>
<dbReference type="CDD" id="cd04088">
    <property type="entry name" value="EFG_mtEFG_II"/>
    <property type="match status" value="1"/>
</dbReference>
<dbReference type="PANTHER" id="PTHR43261">
    <property type="entry name" value="TRANSLATION ELONGATION FACTOR G-RELATED"/>
    <property type="match status" value="1"/>
</dbReference>
<dbReference type="SMART" id="SM00838">
    <property type="entry name" value="EFG_C"/>
    <property type="match status" value="1"/>
</dbReference>
<evidence type="ECO:0000313" key="10">
    <source>
        <dbReference type="Proteomes" id="UP000178046"/>
    </source>
</evidence>
<protein>
    <recommendedName>
        <fullName evidence="6 7">Elongation factor G</fullName>
        <shortName evidence="6">EF-G</shortName>
    </recommendedName>
</protein>
<comment type="function">
    <text evidence="6">Catalyzes the GTP-dependent ribosomal translocation step during translation elongation. During this step, the ribosome changes from the pre-translocational (PRE) to the post-translocational (POST) state as the newly formed A-site-bound peptidyl-tRNA and P-site-bound deacylated tRNA move to the P and E sites, respectively. Catalyzes the coordinated movement of the two tRNA molecules, the mRNA and conformational changes in the ribosome.</text>
</comment>
<keyword evidence="3 6" id="KW-0251">Elongation factor</keyword>
<evidence type="ECO:0000256" key="3">
    <source>
        <dbReference type="ARBA" id="ARBA00022768"/>
    </source>
</evidence>
<dbReference type="Pfam" id="PF03144">
    <property type="entry name" value="GTP_EFTU_D2"/>
    <property type="match status" value="1"/>
</dbReference>
<evidence type="ECO:0000259" key="8">
    <source>
        <dbReference type="PROSITE" id="PS51722"/>
    </source>
</evidence>